<keyword evidence="3" id="KW-1185">Reference proteome</keyword>
<evidence type="ECO:0000313" key="2">
    <source>
        <dbReference type="EMBL" id="CAB1451670.1"/>
    </source>
</evidence>
<name>A0A9N7VL29_PLEPL</name>
<dbReference type="EMBL" id="CADEAL010004096">
    <property type="protein sequence ID" value="CAB1451670.1"/>
    <property type="molecule type" value="Genomic_DNA"/>
</dbReference>
<dbReference type="Proteomes" id="UP001153269">
    <property type="component" value="Unassembled WGS sequence"/>
</dbReference>
<evidence type="ECO:0000313" key="3">
    <source>
        <dbReference type="Proteomes" id="UP001153269"/>
    </source>
</evidence>
<protein>
    <submittedName>
        <fullName evidence="2">Uncharacterized protein</fullName>
    </submittedName>
</protein>
<feature type="compositionally biased region" description="Basic and acidic residues" evidence="1">
    <location>
        <begin position="43"/>
        <end position="61"/>
    </location>
</feature>
<feature type="region of interest" description="Disordered" evidence="1">
    <location>
        <begin position="22"/>
        <end position="61"/>
    </location>
</feature>
<accession>A0A9N7VL29</accession>
<organism evidence="2 3">
    <name type="scientific">Pleuronectes platessa</name>
    <name type="common">European plaice</name>
    <dbReference type="NCBI Taxonomy" id="8262"/>
    <lineage>
        <taxon>Eukaryota</taxon>
        <taxon>Metazoa</taxon>
        <taxon>Chordata</taxon>
        <taxon>Craniata</taxon>
        <taxon>Vertebrata</taxon>
        <taxon>Euteleostomi</taxon>
        <taxon>Actinopterygii</taxon>
        <taxon>Neopterygii</taxon>
        <taxon>Teleostei</taxon>
        <taxon>Neoteleostei</taxon>
        <taxon>Acanthomorphata</taxon>
        <taxon>Carangaria</taxon>
        <taxon>Pleuronectiformes</taxon>
        <taxon>Pleuronectoidei</taxon>
        <taxon>Pleuronectidae</taxon>
        <taxon>Pleuronectes</taxon>
    </lineage>
</organism>
<dbReference type="AlphaFoldDB" id="A0A9N7VL29"/>
<gene>
    <name evidence="2" type="ORF">PLEPLA_LOCUS39396</name>
</gene>
<evidence type="ECO:0000256" key="1">
    <source>
        <dbReference type="SAM" id="MobiDB-lite"/>
    </source>
</evidence>
<comment type="caution">
    <text evidence="2">The sequence shown here is derived from an EMBL/GenBank/DDBJ whole genome shotgun (WGS) entry which is preliminary data.</text>
</comment>
<feature type="non-terminal residue" evidence="2">
    <location>
        <position position="1"/>
    </location>
</feature>
<proteinExistence type="predicted"/>
<reference evidence="2" key="1">
    <citation type="submission" date="2020-03" db="EMBL/GenBank/DDBJ databases">
        <authorList>
            <person name="Weist P."/>
        </authorList>
    </citation>
    <scope>NUCLEOTIDE SEQUENCE</scope>
</reference>
<sequence length="61" mass="6887">LHYDSENSEKVSGCPLCTEEETWHNVSGSDTDGPAMAEERDEETTKTNREYMGHEDLPPKC</sequence>